<dbReference type="Proteomes" id="UP000056209">
    <property type="component" value="Unassembled WGS sequence"/>
</dbReference>
<reference evidence="2" key="1">
    <citation type="submission" date="2015-11" db="EMBL/GenBank/DDBJ databases">
        <title>Draft Genome Sequence of the Radioresistant Bacterium Deinococcus grandis, Isolated from Freshwater Fish in Japan.</title>
        <authorList>
            <person name="Satoh K."/>
            <person name="Onodera T."/>
            <person name="Omoso K."/>
            <person name="Takeda-Yano K."/>
            <person name="Katayama T."/>
            <person name="Oono Y."/>
            <person name="Narumi I."/>
        </authorList>
    </citation>
    <scope>NUCLEOTIDE SEQUENCE [LARGE SCALE GENOMIC DNA]</scope>
    <source>
        <strain evidence="2">ATCC 43672</strain>
    </source>
</reference>
<gene>
    <name evidence="1" type="ORF">DEIGR_100236</name>
</gene>
<name>A0A100HGG6_9DEIO</name>
<accession>A0A100HGG6</accession>
<keyword evidence="2" id="KW-1185">Reference proteome</keyword>
<comment type="caution">
    <text evidence="1">The sequence shown here is derived from an EMBL/GenBank/DDBJ whole genome shotgun (WGS) entry which is preliminary data.</text>
</comment>
<sequence length="105" mass="11381">MDRADTAGLVLPPALHGYPTLCKLIWLYVQSAPGELRVETLVQALGVSFPKATTALRHMITTGAIVAVQPRAGRTPGQYRVAQGAELGTIRPYEVRQRRSPITST</sequence>
<evidence type="ECO:0000313" key="1">
    <source>
        <dbReference type="EMBL" id="GAQ20208.1"/>
    </source>
</evidence>
<dbReference type="AlphaFoldDB" id="A0A100HGG6"/>
<dbReference type="EMBL" id="BCMS01000001">
    <property type="protein sequence ID" value="GAQ20208.1"/>
    <property type="molecule type" value="Genomic_DNA"/>
</dbReference>
<proteinExistence type="predicted"/>
<protein>
    <submittedName>
        <fullName evidence="1">Uncharacterized protein</fullName>
    </submittedName>
</protein>
<evidence type="ECO:0000313" key="2">
    <source>
        <dbReference type="Proteomes" id="UP000056209"/>
    </source>
</evidence>
<organism evidence="1 2">
    <name type="scientific">Deinococcus grandis</name>
    <dbReference type="NCBI Taxonomy" id="57498"/>
    <lineage>
        <taxon>Bacteria</taxon>
        <taxon>Thermotogati</taxon>
        <taxon>Deinococcota</taxon>
        <taxon>Deinococci</taxon>
        <taxon>Deinococcales</taxon>
        <taxon>Deinococcaceae</taxon>
        <taxon>Deinococcus</taxon>
    </lineage>
</organism>